<dbReference type="Proteomes" id="UP000011014">
    <property type="component" value="Unassembled WGS sequence"/>
</dbReference>
<evidence type="ECO:0000313" key="4">
    <source>
        <dbReference type="Proteomes" id="UP000001307"/>
    </source>
</evidence>
<proteinExistence type="predicted"/>
<dbReference type="EMBL" id="FN653341">
    <property type="protein sequence ID" value="CBY14749.1"/>
    <property type="molecule type" value="Genomic_DNA"/>
</dbReference>
<dbReference type="EMBL" id="FN656506">
    <property type="protein sequence ID" value="CBY41573.1"/>
    <property type="molecule type" value="Genomic_DNA"/>
</dbReference>
<dbReference type="InParanoid" id="E4XYN7"/>
<dbReference type="Proteomes" id="UP000001307">
    <property type="component" value="Unassembled WGS sequence"/>
</dbReference>
<keyword evidence="1" id="KW-0175">Coiled coil</keyword>
<evidence type="ECO:0000313" key="2">
    <source>
        <dbReference type="EMBL" id="CBY14749.1"/>
    </source>
</evidence>
<evidence type="ECO:0000256" key="1">
    <source>
        <dbReference type="SAM" id="Coils"/>
    </source>
</evidence>
<dbReference type="OrthoDB" id="10311854at2759"/>
<evidence type="ECO:0000313" key="3">
    <source>
        <dbReference type="EMBL" id="CBY41573.1"/>
    </source>
</evidence>
<dbReference type="AlphaFoldDB" id="E4XYN7"/>
<sequence>MSDKSIQEMEHELFLARQRIVKGKENAIFDEINVRQKVMSRTVADIQAIDDDIEHAKTEVKQEYEKSIAELKEISDKVKEQLNRFKTTKTTEKQ</sequence>
<protein>
    <submittedName>
        <fullName evidence="2">Uncharacterized protein</fullName>
    </submittedName>
</protein>
<name>E4XYN7_OIKDI</name>
<reference evidence="2" key="1">
    <citation type="journal article" date="2010" name="Science">
        <title>Plasticity of animal genome architecture unmasked by rapid evolution of a pelagic tunicate.</title>
        <authorList>
            <person name="Denoeud F."/>
            <person name="Henriet S."/>
            <person name="Mungpakdee S."/>
            <person name="Aury J.M."/>
            <person name="Da Silva C."/>
            <person name="Brinkmann H."/>
            <person name="Mikhaleva J."/>
            <person name="Olsen L.C."/>
            <person name="Jubin C."/>
            <person name="Canestro C."/>
            <person name="Bouquet J.M."/>
            <person name="Danks G."/>
            <person name="Poulain J."/>
            <person name="Campsteijn C."/>
            <person name="Adamski M."/>
            <person name="Cross I."/>
            <person name="Yadetie F."/>
            <person name="Muffato M."/>
            <person name="Louis A."/>
            <person name="Butcher S."/>
            <person name="Tsagkogeorga G."/>
            <person name="Konrad A."/>
            <person name="Singh S."/>
            <person name="Jensen M.F."/>
            <person name="Cong E.H."/>
            <person name="Eikeseth-Otteraa H."/>
            <person name="Noel B."/>
            <person name="Anthouard V."/>
            <person name="Porcel B.M."/>
            <person name="Kachouri-Lafond R."/>
            <person name="Nishino A."/>
            <person name="Ugolini M."/>
            <person name="Chourrout P."/>
            <person name="Nishida H."/>
            <person name="Aasland R."/>
            <person name="Huzurbazar S."/>
            <person name="Westhof E."/>
            <person name="Delsuc F."/>
            <person name="Lehrach H."/>
            <person name="Reinhardt R."/>
            <person name="Weissenbach J."/>
            <person name="Roy S.W."/>
            <person name="Artiguenave F."/>
            <person name="Postlethwait J.H."/>
            <person name="Manak J.R."/>
            <person name="Thompson E.M."/>
            <person name="Jaillon O."/>
            <person name="Du Pasquier L."/>
            <person name="Boudinot P."/>
            <person name="Liberles D.A."/>
            <person name="Volff J.N."/>
            <person name="Philippe H."/>
            <person name="Lenhard B."/>
            <person name="Roest Crollius H."/>
            <person name="Wincker P."/>
            <person name="Chourrout D."/>
        </authorList>
    </citation>
    <scope>NUCLEOTIDE SEQUENCE [LARGE SCALE GENOMIC DNA]</scope>
</reference>
<organism evidence="2">
    <name type="scientific">Oikopleura dioica</name>
    <name type="common">Tunicate</name>
    <dbReference type="NCBI Taxonomy" id="34765"/>
    <lineage>
        <taxon>Eukaryota</taxon>
        <taxon>Metazoa</taxon>
        <taxon>Chordata</taxon>
        <taxon>Tunicata</taxon>
        <taxon>Appendicularia</taxon>
        <taxon>Copelata</taxon>
        <taxon>Oikopleuridae</taxon>
        <taxon>Oikopleura</taxon>
    </lineage>
</organism>
<accession>E4XYN7</accession>
<gene>
    <name evidence="2" type="ORF">GSOID_T00009822001</name>
    <name evidence="3" type="ORF">GSOID_T00023654001</name>
</gene>
<keyword evidence="4" id="KW-1185">Reference proteome</keyword>
<feature type="coiled-coil region" evidence="1">
    <location>
        <begin position="46"/>
        <end position="88"/>
    </location>
</feature>